<feature type="transmembrane region" description="Helical" evidence="1">
    <location>
        <begin position="50"/>
        <end position="70"/>
    </location>
</feature>
<name>A0A7D7RL49_9FLAO</name>
<reference evidence="5" key="2">
    <citation type="submission" date="2020-07" db="EMBL/GenBank/DDBJ databases">
        <title>Flavobacterium sp. xlx-214.</title>
        <authorList>
            <person name="Yang C."/>
        </authorList>
    </citation>
    <scope>NUCLEOTIDE SEQUENCE [LARGE SCALE GENOMIC DNA]</scope>
    <source>
        <strain evidence="5">CX-624</strain>
    </source>
</reference>
<dbReference type="EMBL" id="JACEUX010000001">
    <property type="protein sequence ID" value="MBA5245660.1"/>
    <property type="molecule type" value="Genomic_DNA"/>
</dbReference>
<keyword evidence="1" id="KW-0812">Transmembrane</keyword>
<keyword evidence="1" id="KW-0472">Membrane</keyword>
<dbReference type="RefSeq" id="WP_181885785.1">
    <property type="nucleotide sequence ID" value="NZ_CP059472.1"/>
</dbReference>
<sequence length="250" mass="28635">MKDFKSFQLFINSSPTKANMTMAGWLFLILTPLVLWLDSDLFLNDYGFNGRWLANGLTLVYFLWLFYVSGTELRKLIFTMVIISYIGELIFCSLLGMYHYRTVHIPLYVPLGHAIVYASGYIYANTGWALTNKTLLKKVFPLLFILIFLIPVLFFNDIFTLIFSVFFFLILRRKKYDPLYYFIAFCVIFIELLGTGFNCWKWVPETFGAIPAANPPMGAVFFYAGGDVIIAKLVSIWDGRKKTPAANSAG</sequence>
<evidence type="ECO:0000256" key="1">
    <source>
        <dbReference type="SAM" id="Phobius"/>
    </source>
</evidence>
<feature type="transmembrane region" description="Helical" evidence="1">
    <location>
        <begin position="178"/>
        <end position="197"/>
    </location>
</feature>
<reference evidence="2" key="3">
    <citation type="submission" date="2020-07" db="EMBL/GenBank/DDBJ databases">
        <authorList>
            <person name="Yang C."/>
        </authorList>
    </citation>
    <scope>NUCLEOTIDE SEQUENCE</scope>
    <source>
        <strain evidence="2">Cx-624</strain>
    </source>
</reference>
<dbReference type="Proteomes" id="UP000539710">
    <property type="component" value="Unassembled WGS sequence"/>
</dbReference>
<protein>
    <submittedName>
        <fullName evidence="3">Uncharacterized protein</fullName>
    </submittedName>
</protein>
<dbReference type="AlphaFoldDB" id="A0A7D7RL49"/>
<gene>
    <name evidence="3" type="ORF">H1R16_02685</name>
    <name evidence="2" type="ORF">H2507_00590</name>
</gene>
<evidence type="ECO:0000313" key="4">
    <source>
        <dbReference type="Proteomes" id="UP000515349"/>
    </source>
</evidence>
<organism evidence="3 4">
    <name type="scientific">Marnyiella aurantia</name>
    <dbReference type="NCBI Taxonomy" id="2758037"/>
    <lineage>
        <taxon>Bacteria</taxon>
        <taxon>Pseudomonadati</taxon>
        <taxon>Bacteroidota</taxon>
        <taxon>Flavobacteriia</taxon>
        <taxon>Flavobacteriales</taxon>
        <taxon>Weeksellaceae</taxon>
        <taxon>Marnyiella</taxon>
    </lineage>
</organism>
<reference evidence="3 4" key="1">
    <citation type="submission" date="2020-07" db="EMBL/GenBank/DDBJ databases">
        <title>Chryseobacterium sp.cx-624.</title>
        <authorList>
            <person name="Yang C."/>
        </authorList>
    </citation>
    <scope>NUCLEOTIDE SEQUENCE [LARGE SCALE GENOMIC DNA]</scope>
    <source>
        <strain evidence="3">Cx-624</strain>
        <strain evidence="4">cx-624</strain>
    </source>
</reference>
<dbReference type="KEGG" id="cbau:H1R16_02685"/>
<feature type="transmembrane region" description="Helical" evidence="1">
    <location>
        <begin position="144"/>
        <end position="171"/>
    </location>
</feature>
<evidence type="ECO:0000313" key="3">
    <source>
        <dbReference type="EMBL" id="QMS98932.1"/>
    </source>
</evidence>
<dbReference type="Proteomes" id="UP000515349">
    <property type="component" value="Chromosome"/>
</dbReference>
<feature type="transmembrane region" description="Helical" evidence="1">
    <location>
        <begin position="217"/>
        <end position="237"/>
    </location>
</feature>
<feature type="transmembrane region" description="Helical" evidence="1">
    <location>
        <begin position="20"/>
        <end position="38"/>
    </location>
</feature>
<proteinExistence type="predicted"/>
<feature type="transmembrane region" description="Helical" evidence="1">
    <location>
        <begin position="105"/>
        <end position="124"/>
    </location>
</feature>
<evidence type="ECO:0000313" key="2">
    <source>
        <dbReference type="EMBL" id="MBA5245660.1"/>
    </source>
</evidence>
<keyword evidence="1" id="KW-1133">Transmembrane helix</keyword>
<keyword evidence="5" id="KW-1185">Reference proteome</keyword>
<evidence type="ECO:0000313" key="5">
    <source>
        <dbReference type="Proteomes" id="UP000539710"/>
    </source>
</evidence>
<feature type="transmembrane region" description="Helical" evidence="1">
    <location>
        <begin position="76"/>
        <end position="98"/>
    </location>
</feature>
<accession>A0A7D7RL49</accession>
<dbReference type="EMBL" id="CP059472">
    <property type="protein sequence ID" value="QMS98932.1"/>
    <property type="molecule type" value="Genomic_DNA"/>
</dbReference>